<feature type="transmembrane region" description="Helical" evidence="17">
    <location>
        <begin position="173"/>
        <end position="197"/>
    </location>
</feature>
<keyword evidence="14 17" id="KW-0496">Mitochondrion</keyword>
<evidence type="ECO:0000256" key="17">
    <source>
        <dbReference type="RuleBase" id="RU003297"/>
    </source>
</evidence>
<keyword evidence="8 17" id="KW-0812">Transmembrane</keyword>
<keyword evidence="7 17" id="KW-0679">Respiratory chain</keyword>
<name>A0A386B2K2_9NEOP</name>
<feature type="transmembrane region" description="Helical" evidence="17">
    <location>
        <begin position="277"/>
        <end position="308"/>
    </location>
</feature>
<dbReference type="GO" id="GO:0015990">
    <property type="term" value="P:electron transport coupled proton transport"/>
    <property type="evidence" value="ECO:0007669"/>
    <property type="project" value="TreeGrafter"/>
</dbReference>
<evidence type="ECO:0000256" key="5">
    <source>
        <dbReference type="ARBA" id="ARBA00021006"/>
    </source>
</evidence>
<dbReference type="PANTHER" id="PTHR43507">
    <property type="entry name" value="NADH-UBIQUINONE OXIDOREDUCTASE CHAIN 4"/>
    <property type="match status" value="1"/>
</dbReference>
<feature type="transmembrane region" description="Helical" evidence="17">
    <location>
        <begin position="413"/>
        <end position="433"/>
    </location>
</feature>
<evidence type="ECO:0000256" key="3">
    <source>
        <dbReference type="ARBA" id="ARBA00009025"/>
    </source>
</evidence>
<dbReference type="EC" id="7.1.1.2" evidence="4 17"/>
<dbReference type="PRINTS" id="PR01437">
    <property type="entry name" value="NUOXDRDTASE4"/>
</dbReference>
<accession>A0A386B2K2</accession>
<evidence type="ECO:0000256" key="6">
    <source>
        <dbReference type="ARBA" id="ARBA00022448"/>
    </source>
</evidence>
<dbReference type="GO" id="GO:0003954">
    <property type="term" value="F:NADH dehydrogenase activity"/>
    <property type="evidence" value="ECO:0007669"/>
    <property type="project" value="TreeGrafter"/>
</dbReference>
<evidence type="ECO:0000256" key="1">
    <source>
        <dbReference type="ARBA" id="ARBA00003257"/>
    </source>
</evidence>
<dbReference type="InterPro" id="IPR001750">
    <property type="entry name" value="ND/Mrp_TM"/>
</dbReference>
<keyword evidence="9" id="KW-1278">Translocase</keyword>
<sequence length="434" mass="49728">MKLILSILFSSLTTTTSSVEMFLLSFILNISYLYFPWKGSWLTEGSFIVFDKISSILLFLTIWISLMMLLTADNYQNSTMLKILTNILMITLIFLFLTPKVVTFFILYEFSLIPTMMIILGWGYQPERIQAAFSLLLYTMIFSLPFLSVILFYKDFMKEISFPLSGSDISYFSNSVTLICCLIFLVKIPLFFIHFWLPKAHVEAPLPGSMILAGVLLKMGGYGLIRFNQWMTSNTINNFFVSLAAVGMILICLVCLSTTDMKMIIAYSSINHMNFMIVGLMMTSLLSLSGSLIMMISHGLVSSGMFFLADTSYKRFNSRSLFNQKSFIILQPLMGLWWFILSMLNIGLPPTMGSISEIYIIISTVKDFSFFQSIIVMYMFFSAFYSIFLFYNVNHGILKEFNGFFPLEVKEHMLLMMHILPAIIITFYTCTLVL</sequence>
<keyword evidence="10 17" id="KW-0249">Electron transport</keyword>
<feature type="transmembrane region" description="Helical" evidence="17">
    <location>
        <begin position="79"/>
        <end position="98"/>
    </location>
</feature>
<feature type="transmembrane region" description="Helical" evidence="17">
    <location>
        <begin position="53"/>
        <end position="72"/>
    </location>
</feature>
<dbReference type="PANTHER" id="PTHR43507:SF20">
    <property type="entry name" value="NADH-UBIQUINONE OXIDOREDUCTASE CHAIN 4"/>
    <property type="match status" value="1"/>
</dbReference>
<evidence type="ECO:0000313" key="19">
    <source>
        <dbReference type="EMBL" id="AYC65883.1"/>
    </source>
</evidence>
<evidence type="ECO:0000256" key="8">
    <source>
        <dbReference type="ARBA" id="ARBA00022692"/>
    </source>
</evidence>
<evidence type="ECO:0000256" key="7">
    <source>
        <dbReference type="ARBA" id="ARBA00022660"/>
    </source>
</evidence>
<organism evidence="19">
    <name type="scientific">Amyrsidea minuta</name>
    <dbReference type="NCBI Taxonomy" id="2364307"/>
    <lineage>
        <taxon>Eukaryota</taxon>
        <taxon>Metazoa</taxon>
        <taxon>Ecdysozoa</taxon>
        <taxon>Arthropoda</taxon>
        <taxon>Hexapoda</taxon>
        <taxon>Insecta</taxon>
        <taxon>Pterygota</taxon>
        <taxon>Neoptera</taxon>
        <taxon>Paraneoptera</taxon>
        <taxon>Psocodea</taxon>
        <taxon>Troctomorpha</taxon>
        <taxon>Phthiraptera</taxon>
        <taxon>Amblycera</taxon>
        <taxon>Menoponidae</taxon>
        <taxon>Amyrsidea</taxon>
    </lineage>
</organism>
<dbReference type="AlphaFoldDB" id="A0A386B2K2"/>
<evidence type="ECO:0000256" key="14">
    <source>
        <dbReference type="ARBA" id="ARBA00023128"/>
    </source>
</evidence>
<dbReference type="GO" id="GO:0048039">
    <property type="term" value="F:ubiquinone binding"/>
    <property type="evidence" value="ECO:0007669"/>
    <property type="project" value="TreeGrafter"/>
</dbReference>
<evidence type="ECO:0000256" key="2">
    <source>
        <dbReference type="ARBA" id="ARBA00004225"/>
    </source>
</evidence>
<feature type="domain" description="NADH:quinone oxidoreductase/Mrp antiporter transmembrane" evidence="18">
    <location>
        <begin position="100"/>
        <end position="377"/>
    </location>
</feature>
<dbReference type="InterPro" id="IPR003918">
    <property type="entry name" value="NADH_UbQ_OxRdtase"/>
</dbReference>
<dbReference type="EMBL" id="MH001227">
    <property type="protein sequence ID" value="AYC65883.1"/>
    <property type="molecule type" value="Genomic_DNA"/>
</dbReference>
<comment type="function">
    <text evidence="17">Core subunit of the mitochondrial membrane respiratory chain NADH dehydrogenase (Complex I) which catalyzes electron transfer from NADH through the respiratory chain, using ubiquinone as an electron acceptor. Essential for the catalytic activity and assembly of complex I.</text>
</comment>
<dbReference type="Pfam" id="PF00361">
    <property type="entry name" value="Proton_antipo_M"/>
    <property type="match status" value="1"/>
</dbReference>
<evidence type="ECO:0000256" key="13">
    <source>
        <dbReference type="ARBA" id="ARBA00023075"/>
    </source>
</evidence>
<dbReference type="GO" id="GO:0031966">
    <property type="term" value="C:mitochondrial membrane"/>
    <property type="evidence" value="ECO:0007669"/>
    <property type="project" value="UniProtKB-SubCell"/>
</dbReference>
<feature type="transmembrane region" description="Helical" evidence="17">
    <location>
        <begin position="239"/>
        <end position="256"/>
    </location>
</feature>
<comment type="subcellular location">
    <subcellularLocation>
        <location evidence="2 17">Mitochondrion membrane</location>
        <topology evidence="2 17">Multi-pass membrane protein</topology>
    </subcellularLocation>
</comment>
<dbReference type="GO" id="GO:0008137">
    <property type="term" value="F:NADH dehydrogenase (ubiquinone) activity"/>
    <property type="evidence" value="ECO:0007669"/>
    <property type="project" value="UniProtKB-UniRule"/>
</dbReference>
<feature type="transmembrane region" description="Helical" evidence="17">
    <location>
        <begin position="104"/>
        <end position="124"/>
    </location>
</feature>
<feature type="transmembrane region" description="Helical" evidence="17">
    <location>
        <begin position="131"/>
        <end position="153"/>
    </location>
</feature>
<keyword evidence="12 17" id="KW-0520">NAD</keyword>
<evidence type="ECO:0000256" key="12">
    <source>
        <dbReference type="ARBA" id="ARBA00023027"/>
    </source>
</evidence>
<protein>
    <recommendedName>
        <fullName evidence="5 17">NADH-ubiquinone oxidoreductase chain 4</fullName>
        <ecNumber evidence="4 17">7.1.1.2</ecNumber>
    </recommendedName>
</protein>
<keyword evidence="6 17" id="KW-0813">Transport</keyword>
<keyword evidence="13 17" id="KW-0830">Ubiquinone</keyword>
<feature type="transmembrane region" description="Helical" evidence="17">
    <location>
        <begin position="369"/>
        <end position="393"/>
    </location>
</feature>
<evidence type="ECO:0000256" key="16">
    <source>
        <dbReference type="ARBA" id="ARBA00049551"/>
    </source>
</evidence>
<comment type="catalytic activity">
    <reaction evidence="16 17">
        <text>a ubiquinone + NADH + 5 H(+)(in) = a ubiquinol + NAD(+) + 4 H(+)(out)</text>
        <dbReference type="Rhea" id="RHEA:29091"/>
        <dbReference type="Rhea" id="RHEA-COMP:9565"/>
        <dbReference type="Rhea" id="RHEA-COMP:9566"/>
        <dbReference type="ChEBI" id="CHEBI:15378"/>
        <dbReference type="ChEBI" id="CHEBI:16389"/>
        <dbReference type="ChEBI" id="CHEBI:17976"/>
        <dbReference type="ChEBI" id="CHEBI:57540"/>
        <dbReference type="ChEBI" id="CHEBI:57945"/>
        <dbReference type="EC" id="7.1.1.2"/>
    </reaction>
</comment>
<gene>
    <name evidence="19" type="primary">ND4</name>
</gene>
<evidence type="ECO:0000256" key="10">
    <source>
        <dbReference type="ARBA" id="ARBA00022982"/>
    </source>
</evidence>
<feature type="transmembrane region" description="Helical" evidence="17">
    <location>
        <begin position="328"/>
        <end position="348"/>
    </location>
</feature>
<keyword evidence="15 17" id="KW-0472">Membrane</keyword>
<feature type="transmembrane region" description="Helical" evidence="17">
    <location>
        <begin position="209"/>
        <end position="227"/>
    </location>
</feature>
<evidence type="ECO:0000256" key="9">
    <source>
        <dbReference type="ARBA" id="ARBA00022967"/>
    </source>
</evidence>
<evidence type="ECO:0000256" key="15">
    <source>
        <dbReference type="ARBA" id="ARBA00023136"/>
    </source>
</evidence>
<dbReference type="GO" id="GO:0042773">
    <property type="term" value="P:ATP synthesis coupled electron transport"/>
    <property type="evidence" value="ECO:0007669"/>
    <property type="project" value="InterPro"/>
</dbReference>
<evidence type="ECO:0000256" key="11">
    <source>
        <dbReference type="ARBA" id="ARBA00022989"/>
    </source>
</evidence>
<reference evidence="19" key="1">
    <citation type="journal article" date="2018" name="Syst. Biol.">
        <title>Mitochondrial Genome Fragmentation Unites the Parasitic Lice of Eutherian Mammals.</title>
        <authorList>
            <person name="Song F."/>
            <person name="Li H."/>
            <person name="Liu G.-H."/>
            <person name="Wang W."/>
            <person name="James P."/>
            <person name="Colwell D.D."/>
            <person name="Tran A."/>
            <person name="Gong S."/>
            <person name="Cai W."/>
            <person name="Shao R."/>
        </authorList>
    </citation>
    <scope>NUCLEOTIDE SEQUENCE</scope>
</reference>
<evidence type="ECO:0000259" key="18">
    <source>
        <dbReference type="Pfam" id="PF00361"/>
    </source>
</evidence>
<comment type="similarity">
    <text evidence="3 17">Belongs to the complex I subunit 4 family.</text>
</comment>
<comment type="function">
    <text evidence="1">Core subunit of the mitochondrial membrane respiratory chain NADH dehydrogenase (Complex I) that is believed to belong to the minimal assembly required for catalysis. Complex I functions in the transfer of electrons from NADH to the respiratory chain. The immediate electron acceptor for the enzyme is believed to be ubiquinone.</text>
</comment>
<proteinExistence type="inferred from homology"/>
<keyword evidence="11 17" id="KW-1133">Transmembrane helix</keyword>
<geneLocation type="mitochondrion" evidence="19"/>
<evidence type="ECO:0000256" key="4">
    <source>
        <dbReference type="ARBA" id="ARBA00012944"/>
    </source>
</evidence>